<keyword evidence="4 7" id="KW-1133">Transmembrane helix</keyword>
<keyword evidence="3 7" id="KW-0812">Transmembrane</keyword>
<dbReference type="GO" id="GO:0016020">
    <property type="term" value="C:membrane"/>
    <property type="evidence" value="ECO:0007669"/>
    <property type="project" value="UniProtKB-SubCell"/>
</dbReference>
<organism evidence="8">
    <name type="scientific">Timema monikensis</name>
    <dbReference type="NCBI Taxonomy" id="170555"/>
    <lineage>
        <taxon>Eukaryota</taxon>
        <taxon>Metazoa</taxon>
        <taxon>Ecdysozoa</taxon>
        <taxon>Arthropoda</taxon>
        <taxon>Hexapoda</taxon>
        <taxon>Insecta</taxon>
        <taxon>Pterygota</taxon>
        <taxon>Neoptera</taxon>
        <taxon>Polyneoptera</taxon>
        <taxon>Phasmatodea</taxon>
        <taxon>Timematodea</taxon>
        <taxon>Timematoidea</taxon>
        <taxon>Timematidae</taxon>
        <taxon>Timema</taxon>
    </lineage>
</organism>
<evidence type="ECO:0000256" key="2">
    <source>
        <dbReference type="ARBA" id="ARBA00009583"/>
    </source>
</evidence>
<evidence type="ECO:0000256" key="4">
    <source>
        <dbReference type="ARBA" id="ARBA00022989"/>
    </source>
</evidence>
<dbReference type="Pfam" id="PF14857">
    <property type="entry name" value="TMEM151"/>
    <property type="match status" value="1"/>
</dbReference>
<evidence type="ECO:0000313" key="8">
    <source>
        <dbReference type="EMBL" id="CAD7434748.1"/>
    </source>
</evidence>
<reference evidence="8" key="1">
    <citation type="submission" date="2020-11" db="EMBL/GenBank/DDBJ databases">
        <authorList>
            <person name="Tran Van P."/>
        </authorList>
    </citation>
    <scope>NUCLEOTIDE SEQUENCE</scope>
</reference>
<protein>
    <recommendedName>
        <fullName evidence="9">Transmembrane protein 151B</fullName>
    </recommendedName>
</protein>
<dbReference type="EMBL" id="OB798173">
    <property type="protein sequence ID" value="CAD7434748.1"/>
    <property type="molecule type" value="Genomic_DNA"/>
</dbReference>
<dbReference type="AlphaFoldDB" id="A0A7R9HTP6"/>
<feature type="region of interest" description="Disordered" evidence="6">
    <location>
        <begin position="391"/>
        <end position="416"/>
    </location>
</feature>
<feature type="transmembrane region" description="Helical" evidence="7">
    <location>
        <begin position="157"/>
        <end position="175"/>
    </location>
</feature>
<accession>A0A7R9HTP6</accession>
<evidence type="ECO:0000256" key="6">
    <source>
        <dbReference type="SAM" id="MobiDB-lite"/>
    </source>
</evidence>
<evidence type="ECO:0000256" key="3">
    <source>
        <dbReference type="ARBA" id="ARBA00022692"/>
    </source>
</evidence>
<evidence type="ECO:0000256" key="7">
    <source>
        <dbReference type="SAM" id="Phobius"/>
    </source>
</evidence>
<sequence length="604" mass="68909">MAREGKVPYTAPLRVALLVRQELDLSFKRPYRCSHSKMLLQQQEQRPIQQSLCRTLQREASWKCLILTLLIYGCLGAVTWCRMAEVTKVSIARSSVRPSLCSPICPPVCITLYNDSHIHTYVTHRGEHGSPNCPPVIINFSLYPIKSTRQMSPCDDGYIYIPVAFMAMLYLVYLVECWHCTARIELSYRVDINSVIERVRQMREALPIVWWKAVCYHYVRRKRQVTRYRNGDSYTTTQVYYERVNSHASGSCFVFAYCGVKDVSRDLTLDARGPITKIRFSKGFAFSNIDAAAEFEEQRSRFFSEHERYDDYMEMREGLDLSNIPCFKEYVVAYSDPERLPWYSSQGVFWLFSFCLLSWPLRMIIEYNTAYLHYQVTKLFGVNYDADAALSPTPDAPHESRGQLSHDSTTDSGELELDIRDNSSLVPSYSESLLMAATGQEHQGPPIQTDSNVNIPIVPRIPLTHSSFNIRAAANAAVALNRRSWGGIFTSGSRSSLCRDARPQRRTSYHGHRLVFLPSPLVERCPDDPFQGRSVTTPTEDPPPYEDALRLPALGRLRRSLTDRGDICRRGSTCIFSSAVVSEVDRIRVQPRSGRALVTMETSL</sequence>
<evidence type="ECO:0000256" key="1">
    <source>
        <dbReference type="ARBA" id="ARBA00004141"/>
    </source>
</evidence>
<name>A0A7R9HTP6_9NEOP</name>
<dbReference type="PANTHER" id="PTHR31893">
    <property type="entry name" value="TRANSMEMBRANE PROTEIN 151 HOMOLOG"/>
    <property type="match status" value="1"/>
</dbReference>
<gene>
    <name evidence="8" type="ORF">TMSB3V08_LOCUS11398</name>
</gene>
<comment type="similarity">
    <text evidence="2">Belongs to the TMEM151 family.</text>
</comment>
<keyword evidence="5 7" id="KW-0472">Membrane</keyword>
<proteinExistence type="inferred from homology"/>
<feature type="compositionally biased region" description="Polar residues" evidence="6">
    <location>
        <begin position="402"/>
        <end position="412"/>
    </location>
</feature>
<evidence type="ECO:0008006" key="9">
    <source>
        <dbReference type="Google" id="ProtNLM"/>
    </source>
</evidence>
<comment type="subcellular location">
    <subcellularLocation>
        <location evidence="1">Membrane</location>
        <topology evidence="1">Multi-pass membrane protein</topology>
    </subcellularLocation>
</comment>
<evidence type="ECO:0000256" key="5">
    <source>
        <dbReference type="ARBA" id="ARBA00023136"/>
    </source>
</evidence>
<dbReference type="InterPro" id="IPR026767">
    <property type="entry name" value="Tmem151"/>
</dbReference>
<dbReference type="PANTHER" id="PTHR31893:SF5">
    <property type="entry name" value="TRANSMEMBRANE PROTEIN 151 HOMOLOG"/>
    <property type="match status" value="1"/>
</dbReference>